<dbReference type="Pfam" id="PF15963">
    <property type="entry name" value="Myb_DNA-bind_7"/>
    <property type="match status" value="1"/>
</dbReference>
<gene>
    <name evidence="3" type="ORF">BJ875DRAFT_461563</name>
</gene>
<dbReference type="SMART" id="SM00717">
    <property type="entry name" value="SANT"/>
    <property type="match status" value="1"/>
</dbReference>
<dbReference type="GO" id="GO:0000126">
    <property type="term" value="C:transcription factor TFIIIB complex"/>
    <property type="evidence" value="ECO:0007669"/>
    <property type="project" value="TreeGrafter"/>
</dbReference>
<dbReference type="PANTHER" id="PTHR22929:SF0">
    <property type="entry name" value="TRANSCRIPTION FACTOR TFIIIB COMPONENT B'' HOMOLOG"/>
    <property type="match status" value="1"/>
</dbReference>
<name>A0A9P7YIY5_9HELO</name>
<feature type="domain" description="Myb-like" evidence="2">
    <location>
        <begin position="540"/>
        <end position="588"/>
    </location>
</feature>
<feature type="region of interest" description="Disordered" evidence="1">
    <location>
        <begin position="633"/>
        <end position="703"/>
    </location>
</feature>
<feature type="compositionally biased region" description="Basic and acidic residues" evidence="1">
    <location>
        <begin position="633"/>
        <end position="656"/>
    </location>
</feature>
<dbReference type="AlphaFoldDB" id="A0A9P7YIY5"/>
<dbReference type="Proteomes" id="UP000824998">
    <property type="component" value="Unassembled WGS sequence"/>
</dbReference>
<feature type="compositionally biased region" description="Polar residues" evidence="1">
    <location>
        <begin position="201"/>
        <end position="210"/>
    </location>
</feature>
<feature type="compositionally biased region" description="Basic residues" evidence="1">
    <location>
        <begin position="345"/>
        <end position="358"/>
    </location>
</feature>
<dbReference type="CDD" id="cd00167">
    <property type="entry name" value="SANT"/>
    <property type="match status" value="1"/>
</dbReference>
<dbReference type="OrthoDB" id="272624at2759"/>
<comment type="caution">
    <text evidence="3">The sequence shown here is derived from an EMBL/GenBank/DDBJ whole genome shotgun (WGS) entry which is preliminary data.</text>
</comment>
<dbReference type="GO" id="GO:0001156">
    <property type="term" value="F:TFIIIC-class transcription factor complex binding"/>
    <property type="evidence" value="ECO:0007669"/>
    <property type="project" value="TreeGrafter"/>
</dbReference>
<dbReference type="EMBL" id="MU251463">
    <property type="protein sequence ID" value="KAG9234456.1"/>
    <property type="molecule type" value="Genomic_DNA"/>
</dbReference>
<feature type="compositionally biased region" description="Polar residues" evidence="1">
    <location>
        <begin position="36"/>
        <end position="92"/>
    </location>
</feature>
<feature type="compositionally biased region" description="Polar residues" evidence="1">
    <location>
        <begin position="178"/>
        <end position="192"/>
    </location>
</feature>
<keyword evidence="4" id="KW-1185">Reference proteome</keyword>
<feature type="compositionally biased region" description="Polar residues" evidence="1">
    <location>
        <begin position="217"/>
        <end position="229"/>
    </location>
</feature>
<evidence type="ECO:0000259" key="2">
    <source>
        <dbReference type="SMART" id="SM00717"/>
    </source>
</evidence>
<feature type="region of interest" description="Disordered" evidence="1">
    <location>
        <begin position="1"/>
        <end position="411"/>
    </location>
</feature>
<dbReference type="InterPro" id="IPR039467">
    <property type="entry name" value="TFIIIB_B''_Myb"/>
</dbReference>
<dbReference type="Gene3D" id="1.10.10.60">
    <property type="entry name" value="Homeodomain-like"/>
    <property type="match status" value="1"/>
</dbReference>
<proteinExistence type="predicted"/>
<protein>
    <recommendedName>
        <fullName evidence="2">Myb-like domain-containing protein</fullName>
    </recommendedName>
</protein>
<evidence type="ECO:0000313" key="4">
    <source>
        <dbReference type="Proteomes" id="UP000824998"/>
    </source>
</evidence>
<feature type="compositionally biased region" description="Polar residues" evidence="1">
    <location>
        <begin position="101"/>
        <end position="148"/>
    </location>
</feature>
<accession>A0A9P7YIY5</accession>
<feature type="compositionally biased region" description="Basic and acidic residues" evidence="1">
    <location>
        <begin position="241"/>
        <end position="252"/>
    </location>
</feature>
<dbReference type="InterPro" id="IPR001005">
    <property type="entry name" value="SANT/Myb"/>
</dbReference>
<sequence length="716" mass="77642">MLKGRSKVFAPKLKGGIRRPSTTPASTQSSARPNVEPQQNTERQSQTQAPETATNISKSTASQVQSEHPSTVPQVESNPLAAQQNQPITRDTPTAPEHARSPSTASNDNSVAFQTLPSAQVKSAETTGIPTSQLSNQNATSQHPSSPSAKRKTRGEDVPTEPLAKRVYLAEGVAGLERSSTIAGRASQTTNEILRDHNTAECVSSETTPGLTIPGQGLQTPQSTPQNQDGVPRPVKNLATTERDDGPSRSGDDASEYTPEEPRRARSPARMRYPTPPGTHSIASPTPGLGAAGGDAGLGAAGDENVLMEPGQLGEGSRIVPMAGLNPDGTAAGIEEAAPSGREKEKKKKKVIIRRKKVQSGQDGDDARATVDMQLNRPRRVAGLKRKRKRNPNDKRSRKRAPTPDGAEDEIVDQTTMKMSDLCKDLRIGKKFSKHDMIKERIIKQRARAKLGMDQNEGEPDENALAPAPVALEPALDAEINIGGGPHIRLVDGQFVSDELSLQVDRQARVRANQETLEIVEEDDFTRVITSNSFNKKILKAQPWDETDTEKFYKGLKMFGTDFEMIAKLFPNRNRKQVKLKFNKEERVDGARVSRTMIGEKDPINLEEYETLSGMKLEDLEAIEGERAAIQEQHDAEQAQFAKEKADAEAAKRAEIQSKSGGASAASRILASYDDDSPGASKGKGKKKAAAAKKKNMHSSSRFDEGYEVLASIEVD</sequence>
<feature type="compositionally biased region" description="Basic residues" evidence="1">
    <location>
        <begin position="377"/>
        <end position="401"/>
    </location>
</feature>
<reference evidence="3" key="1">
    <citation type="journal article" date="2021" name="IMA Fungus">
        <title>Genomic characterization of three marine fungi, including Emericellopsis atlantica sp. nov. with signatures of a generalist lifestyle and marine biomass degradation.</title>
        <authorList>
            <person name="Hagestad O.C."/>
            <person name="Hou L."/>
            <person name="Andersen J.H."/>
            <person name="Hansen E.H."/>
            <person name="Altermark B."/>
            <person name="Li C."/>
            <person name="Kuhnert E."/>
            <person name="Cox R.J."/>
            <person name="Crous P.W."/>
            <person name="Spatafora J.W."/>
            <person name="Lail K."/>
            <person name="Amirebrahimi M."/>
            <person name="Lipzen A."/>
            <person name="Pangilinan J."/>
            <person name="Andreopoulos W."/>
            <person name="Hayes R.D."/>
            <person name="Ng V."/>
            <person name="Grigoriev I.V."/>
            <person name="Jackson S.A."/>
            <person name="Sutton T.D.S."/>
            <person name="Dobson A.D.W."/>
            <person name="Rama T."/>
        </authorList>
    </citation>
    <scope>NUCLEOTIDE SEQUENCE</scope>
    <source>
        <strain evidence="3">TRa018bII</strain>
    </source>
</reference>
<dbReference type="InterPro" id="IPR009057">
    <property type="entry name" value="Homeodomain-like_sf"/>
</dbReference>
<dbReference type="GO" id="GO:0070898">
    <property type="term" value="P:RNA polymerase III preinitiation complex assembly"/>
    <property type="evidence" value="ECO:0007669"/>
    <property type="project" value="TreeGrafter"/>
</dbReference>
<evidence type="ECO:0000256" key="1">
    <source>
        <dbReference type="SAM" id="MobiDB-lite"/>
    </source>
</evidence>
<organism evidence="3 4">
    <name type="scientific">Amylocarpus encephaloides</name>
    <dbReference type="NCBI Taxonomy" id="45428"/>
    <lineage>
        <taxon>Eukaryota</taxon>
        <taxon>Fungi</taxon>
        <taxon>Dikarya</taxon>
        <taxon>Ascomycota</taxon>
        <taxon>Pezizomycotina</taxon>
        <taxon>Leotiomycetes</taxon>
        <taxon>Helotiales</taxon>
        <taxon>Helotiales incertae sedis</taxon>
        <taxon>Amylocarpus</taxon>
    </lineage>
</organism>
<evidence type="ECO:0000313" key="3">
    <source>
        <dbReference type="EMBL" id="KAG9234456.1"/>
    </source>
</evidence>
<feature type="compositionally biased region" description="Basic residues" evidence="1">
    <location>
        <begin position="683"/>
        <end position="697"/>
    </location>
</feature>
<feature type="compositionally biased region" description="Gly residues" evidence="1">
    <location>
        <begin position="290"/>
        <end position="300"/>
    </location>
</feature>
<dbReference type="PANTHER" id="PTHR22929">
    <property type="entry name" value="RNA POLYMERASE III TRANSCRIPTION INITIATION FACTOR B"/>
    <property type="match status" value="1"/>
</dbReference>
<feature type="compositionally biased region" description="Low complexity" evidence="1">
    <location>
        <begin position="18"/>
        <end position="33"/>
    </location>
</feature>
<dbReference type="SUPFAM" id="SSF46689">
    <property type="entry name" value="Homeodomain-like"/>
    <property type="match status" value="1"/>
</dbReference>